<dbReference type="RefSeq" id="WP_006037186.1">
    <property type="nucleotide sequence ID" value="NZ_AEDD01000003.1"/>
</dbReference>
<accession>E0I699</accession>
<dbReference type="GO" id="GO:0005737">
    <property type="term" value="C:cytoplasm"/>
    <property type="evidence" value="ECO:0007669"/>
    <property type="project" value="TreeGrafter"/>
</dbReference>
<dbReference type="Pfam" id="PF01266">
    <property type="entry name" value="DAO"/>
    <property type="match status" value="1"/>
</dbReference>
<feature type="domain" description="FAD dependent oxidoreductase" evidence="6">
    <location>
        <begin position="5"/>
        <end position="352"/>
    </location>
</feature>
<comment type="catalytic activity">
    <reaction evidence="4">
        <text>glycine + O2 + H2O = glyoxylate + H2O2 + NH4(+)</text>
        <dbReference type="Rhea" id="RHEA:11532"/>
        <dbReference type="ChEBI" id="CHEBI:15377"/>
        <dbReference type="ChEBI" id="CHEBI:15379"/>
        <dbReference type="ChEBI" id="CHEBI:16240"/>
        <dbReference type="ChEBI" id="CHEBI:28938"/>
        <dbReference type="ChEBI" id="CHEBI:36655"/>
        <dbReference type="ChEBI" id="CHEBI:57305"/>
        <dbReference type="EC" id="1.4.3.19"/>
    </reaction>
</comment>
<evidence type="ECO:0000256" key="2">
    <source>
        <dbReference type="ARBA" id="ARBA00022977"/>
    </source>
</evidence>
<evidence type="ECO:0000256" key="5">
    <source>
        <dbReference type="ARBA" id="ARBA00050018"/>
    </source>
</evidence>
<dbReference type="PANTHER" id="PTHR13847:SF289">
    <property type="entry name" value="GLYCINE OXIDASE"/>
    <property type="match status" value="1"/>
</dbReference>
<dbReference type="Proteomes" id="UP000005387">
    <property type="component" value="Unassembled WGS sequence"/>
</dbReference>
<evidence type="ECO:0000259" key="6">
    <source>
        <dbReference type="Pfam" id="PF01266"/>
    </source>
</evidence>
<name>E0I699_9BACL</name>
<evidence type="ECO:0000256" key="4">
    <source>
        <dbReference type="ARBA" id="ARBA00049872"/>
    </source>
</evidence>
<comment type="pathway">
    <text evidence="1">Cofactor biosynthesis; thiamine diphosphate biosynthesis.</text>
</comment>
<dbReference type="SUPFAM" id="SSF54373">
    <property type="entry name" value="FAD-linked reductases, C-terminal domain"/>
    <property type="match status" value="1"/>
</dbReference>
<evidence type="ECO:0000313" key="8">
    <source>
        <dbReference type="Proteomes" id="UP000005387"/>
    </source>
</evidence>
<dbReference type="GO" id="GO:0050660">
    <property type="term" value="F:flavin adenine dinucleotide binding"/>
    <property type="evidence" value="ECO:0007669"/>
    <property type="project" value="InterPro"/>
</dbReference>
<dbReference type="Gene3D" id="3.50.50.60">
    <property type="entry name" value="FAD/NAD(P)-binding domain"/>
    <property type="match status" value="1"/>
</dbReference>
<dbReference type="NCBIfam" id="TIGR02352">
    <property type="entry name" value="thiamin_ThiO"/>
    <property type="match status" value="1"/>
</dbReference>
<reference evidence="7 8" key="1">
    <citation type="submission" date="2010-07" db="EMBL/GenBank/DDBJ databases">
        <title>The draft genome of Paenibacillus curdlanolyticus YK9.</title>
        <authorList>
            <consortium name="US DOE Joint Genome Institute (JGI-PGF)"/>
            <person name="Lucas S."/>
            <person name="Copeland A."/>
            <person name="Lapidus A."/>
            <person name="Cheng J.-F."/>
            <person name="Bruce D."/>
            <person name="Goodwin L."/>
            <person name="Pitluck S."/>
            <person name="Land M.L."/>
            <person name="Hauser L."/>
            <person name="Chang Y.-J."/>
            <person name="Jeffries C."/>
            <person name="Anderson I.J."/>
            <person name="Johnson E."/>
            <person name="Loganathan U."/>
            <person name="Mulhopadhyay B."/>
            <person name="Kyrpides N."/>
            <person name="Woyke T.J."/>
        </authorList>
    </citation>
    <scope>NUCLEOTIDE SEQUENCE [LARGE SCALE GENOMIC DNA]</scope>
    <source>
        <strain evidence="7 8">YK9</strain>
    </source>
</reference>
<dbReference type="GO" id="GO:0009228">
    <property type="term" value="P:thiamine biosynthetic process"/>
    <property type="evidence" value="ECO:0007669"/>
    <property type="project" value="UniProtKB-KW"/>
</dbReference>
<organism evidence="7 8">
    <name type="scientific">Paenibacillus curdlanolyticus YK9</name>
    <dbReference type="NCBI Taxonomy" id="717606"/>
    <lineage>
        <taxon>Bacteria</taxon>
        <taxon>Bacillati</taxon>
        <taxon>Bacillota</taxon>
        <taxon>Bacilli</taxon>
        <taxon>Bacillales</taxon>
        <taxon>Paenibacillaceae</taxon>
        <taxon>Paenibacillus</taxon>
    </lineage>
</organism>
<dbReference type="UniPathway" id="UPA00060"/>
<dbReference type="EC" id="1.4.3.19" evidence="5"/>
<dbReference type="STRING" id="717606.PaecuDRAFT_1171"/>
<dbReference type="GO" id="GO:0009229">
    <property type="term" value="P:thiamine diphosphate biosynthetic process"/>
    <property type="evidence" value="ECO:0007669"/>
    <property type="project" value="UniProtKB-UniPathway"/>
</dbReference>
<keyword evidence="8" id="KW-1185">Reference proteome</keyword>
<dbReference type="GO" id="GO:0043799">
    <property type="term" value="F:glycine oxidase activity"/>
    <property type="evidence" value="ECO:0007669"/>
    <property type="project" value="UniProtKB-EC"/>
</dbReference>
<dbReference type="InterPro" id="IPR006076">
    <property type="entry name" value="FAD-dep_OxRdtase"/>
</dbReference>
<dbReference type="Gene3D" id="3.30.9.10">
    <property type="entry name" value="D-Amino Acid Oxidase, subunit A, domain 2"/>
    <property type="match status" value="1"/>
</dbReference>
<dbReference type="InterPro" id="IPR036188">
    <property type="entry name" value="FAD/NAD-bd_sf"/>
</dbReference>
<dbReference type="AlphaFoldDB" id="E0I699"/>
<protein>
    <recommendedName>
        <fullName evidence="5">glycine oxidase</fullName>
        <ecNumber evidence="5">1.4.3.19</ecNumber>
    </recommendedName>
</protein>
<keyword evidence="2" id="KW-0784">Thiamine biosynthesis</keyword>
<evidence type="ECO:0000256" key="3">
    <source>
        <dbReference type="ARBA" id="ARBA00023002"/>
    </source>
</evidence>
<sequence length="377" mass="40003">MAEHVLIAGGGIIGLSCAFEAARRGKRVTVVEPGGFGGQASGAAAGMLAPYSENTEQPDAFFHLCEYSLRQYAEWVEAVEQGSGDHVEWLRTGSLNVAFHEADLLPMQTRLIWQNHFGAQAEIVEGEALRRLEPNVTARAVAGLYSPAESHVFAPKLVAALFEACRRLGVRLVAHAGAIEQVLHGSAAGVALVTAAGDRFEGDRLVVCAGAWSGAYEEALGLKLDVHPIRGQICAFDSAAGEVRHMVFSNQAYWVGKCDGTVVCGASEDVAGFDTTVTDRGIDRLIRATDRTLPILTGRETVRRWAGLRPATRDGQPLLGVLAGKPEIILAAGHYRNGILLSPGTAKIVGDLLDGARTGVSIDAFRPERFGASAVRG</sequence>
<proteinExistence type="predicted"/>
<keyword evidence="3" id="KW-0560">Oxidoreductase</keyword>
<dbReference type="eggNOG" id="COG0665">
    <property type="taxonomic scope" value="Bacteria"/>
</dbReference>
<dbReference type="PANTHER" id="PTHR13847">
    <property type="entry name" value="SARCOSINE DEHYDROGENASE-RELATED"/>
    <property type="match status" value="1"/>
</dbReference>
<evidence type="ECO:0000313" key="7">
    <source>
        <dbReference type="EMBL" id="EFM11565.1"/>
    </source>
</evidence>
<dbReference type="OrthoDB" id="9794226at2"/>
<evidence type="ECO:0000256" key="1">
    <source>
        <dbReference type="ARBA" id="ARBA00004948"/>
    </source>
</evidence>
<dbReference type="InterPro" id="IPR012727">
    <property type="entry name" value="Gly_oxidase_ThiO"/>
</dbReference>
<gene>
    <name evidence="7" type="ORF">PaecuDRAFT_1171</name>
</gene>
<dbReference type="EMBL" id="AEDD01000003">
    <property type="protein sequence ID" value="EFM11565.1"/>
    <property type="molecule type" value="Genomic_DNA"/>
</dbReference>
<dbReference type="SUPFAM" id="SSF51905">
    <property type="entry name" value="FAD/NAD(P)-binding domain"/>
    <property type="match status" value="1"/>
</dbReference>